<protein>
    <submittedName>
        <fullName evidence="1">Uncharacterized protein</fullName>
    </submittedName>
</protein>
<dbReference type="EMBL" id="PEXU01000045">
    <property type="protein sequence ID" value="PIS42396.1"/>
    <property type="molecule type" value="Genomic_DNA"/>
</dbReference>
<gene>
    <name evidence="1" type="ORF">COT24_03790</name>
</gene>
<proteinExistence type="predicted"/>
<evidence type="ECO:0000313" key="2">
    <source>
        <dbReference type="Proteomes" id="UP000231542"/>
    </source>
</evidence>
<name>A0A2H0YVE5_9BACT</name>
<evidence type="ECO:0000313" key="1">
    <source>
        <dbReference type="EMBL" id="PIS42396.1"/>
    </source>
</evidence>
<organism evidence="1 2">
    <name type="scientific">Candidatus Kerfeldbacteria bacterium CG08_land_8_20_14_0_20_40_16</name>
    <dbReference type="NCBI Taxonomy" id="2014244"/>
    <lineage>
        <taxon>Bacteria</taxon>
        <taxon>Candidatus Kerfeldiibacteriota</taxon>
    </lineage>
</organism>
<accession>A0A2H0YVE5</accession>
<dbReference type="AlphaFoldDB" id="A0A2H0YVE5"/>
<sequence>MRTKCLNFGVPVTSINYFYGKLFDINYRISVHEGNANQRLASEAAKILYQLGPSQEVVPRRYREEFSKLVRLIEATIKSLPQPGLTPTRLKGIKNKTAVKYIKMLIDIQNNFQTD</sequence>
<reference evidence="1 2" key="1">
    <citation type="submission" date="2017-09" db="EMBL/GenBank/DDBJ databases">
        <title>Depth-based differentiation of microbial function through sediment-hosted aquifers and enrichment of novel symbionts in the deep terrestrial subsurface.</title>
        <authorList>
            <person name="Probst A.J."/>
            <person name="Ladd B."/>
            <person name="Jarett J.K."/>
            <person name="Geller-Mcgrath D.E."/>
            <person name="Sieber C.M."/>
            <person name="Emerson J.B."/>
            <person name="Anantharaman K."/>
            <person name="Thomas B.C."/>
            <person name="Malmstrom R."/>
            <person name="Stieglmeier M."/>
            <person name="Klingl A."/>
            <person name="Woyke T."/>
            <person name="Ryan C.M."/>
            <person name="Banfield J.F."/>
        </authorList>
    </citation>
    <scope>NUCLEOTIDE SEQUENCE [LARGE SCALE GENOMIC DNA]</scope>
    <source>
        <strain evidence="1">CG08_land_8_20_14_0_20_40_16</strain>
    </source>
</reference>
<comment type="caution">
    <text evidence="1">The sequence shown here is derived from an EMBL/GenBank/DDBJ whole genome shotgun (WGS) entry which is preliminary data.</text>
</comment>
<dbReference type="Proteomes" id="UP000231542">
    <property type="component" value="Unassembled WGS sequence"/>
</dbReference>